<evidence type="ECO:0000256" key="1">
    <source>
        <dbReference type="SAM" id="MobiDB-lite"/>
    </source>
</evidence>
<evidence type="ECO:0000313" key="3">
    <source>
        <dbReference type="Proteomes" id="UP000799753"/>
    </source>
</evidence>
<feature type="compositionally biased region" description="Basic and acidic residues" evidence="1">
    <location>
        <begin position="144"/>
        <end position="155"/>
    </location>
</feature>
<dbReference type="AlphaFoldDB" id="A0A6A6S9E8"/>
<proteinExistence type="predicted"/>
<evidence type="ECO:0000313" key="2">
    <source>
        <dbReference type="EMBL" id="KAF2643822.1"/>
    </source>
</evidence>
<feature type="region of interest" description="Disordered" evidence="1">
    <location>
        <begin position="144"/>
        <end position="183"/>
    </location>
</feature>
<feature type="compositionally biased region" description="Low complexity" evidence="1">
    <location>
        <begin position="41"/>
        <end position="57"/>
    </location>
</feature>
<protein>
    <submittedName>
        <fullName evidence="2">Uncharacterized protein</fullName>
    </submittedName>
</protein>
<reference evidence="2" key="1">
    <citation type="journal article" date="2020" name="Stud. Mycol.">
        <title>101 Dothideomycetes genomes: a test case for predicting lifestyles and emergence of pathogens.</title>
        <authorList>
            <person name="Haridas S."/>
            <person name="Albert R."/>
            <person name="Binder M."/>
            <person name="Bloem J."/>
            <person name="Labutti K."/>
            <person name="Salamov A."/>
            <person name="Andreopoulos B."/>
            <person name="Baker S."/>
            <person name="Barry K."/>
            <person name="Bills G."/>
            <person name="Bluhm B."/>
            <person name="Cannon C."/>
            <person name="Castanera R."/>
            <person name="Culley D."/>
            <person name="Daum C."/>
            <person name="Ezra D."/>
            <person name="Gonzalez J."/>
            <person name="Henrissat B."/>
            <person name="Kuo A."/>
            <person name="Liang C."/>
            <person name="Lipzen A."/>
            <person name="Lutzoni F."/>
            <person name="Magnuson J."/>
            <person name="Mondo S."/>
            <person name="Nolan M."/>
            <person name="Ohm R."/>
            <person name="Pangilinan J."/>
            <person name="Park H.-J."/>
            <person name="Ramirez L."/>
            <person name="Alfaro M."/>
            <person name="Sun H."/>
            <person name="Tritt A."/>
            <person name="Yoshinaga Y."/>
            <person name="Zwiers L.-H."/>
            <person name="Turgeon B."/>
            <person name="Goodwin S."/>
            <person name="Spatafora J."/>
            <person name="Crous P."/>
            <person name="Grigoriev I."/>
        </authorList>
    </citation>
    <scope>NUCLEOTIDE SEQUENCE</scope>
    <source>
        <strain evidence="2">CBS 473.64</strain>
    </source>
</reference>
<keyword evidence="3" id="KW-1185">Reference proteome</keyword>
<gene>
    <name evidence="2" type="ORF">P280DRAFT_514816</name>
</gene>
<organism evidence="2 3">
    <name type="scientific">Massarina eburnea CBS 473.64</name>
    <dbReference type="NCBI Taxonomy" id="1395130"/>
    <lineage>
        <taxon>Eukaryota</taxon>
        <taxon>Fungi</taxon>
        <taxon>Dikarya</taxon>
        <taxon>Ascomycota</taxon>
        <taxon>Pezizomycotina</taxon>
        <taxon>Dothideomycetes</taxon>
        <taxon>Pleosporomycetidae</taxon>
        <taxon>Pleosporales</taxon>
        <taxon>Massarineae</taxon>
        <taxon>Massarinaceae</taxon>
        <taxon>Massarina</taxon>
    </lineage>
</organism>
<feature type="compositionally biased region" description="Basic and acidic residues" evidence="1">
    <location>
        <begin position="163"/>
        <end position="173"/>
    </location>
</feature>
<accession>A0A6A6S9E8</accession>
<sequence>MASTSNPHKHQVLPNVRGEDETELRFLIRMIEDLAFPLLTTTSSIPPSSSTTTQNTPRHIPQLQPSCLLGRHPKPSATNTTPFCASIYSLSKSGSRTLEYGPENGKTRKEALGRLLDVVEGEVGKMMIKDAREAGKERDVGVAMGREGRRAKGEEGVGSASARGRDGYGKEAWEGYGKNDYMG</sequence>
<name>A0A6A6S9E8_9PLEO</name>
<dbReference type="EMBL" id="MU006779">
    <property type="protein sequence ID" value="KAF2643822.1"/>
    <property type="molecule type" value="Genomic_DNA"/>
</dbReference>
<dbReference type="Proteomes" id="UP000799753">
    <property type="component" value="Unassembled WGS sequence"/>
</dbReference>
<dbReference type="OrthoDB" id="3692424at2759"/>
<feature type="region of interest" description="Disordered" evidence="1">
    <location>
        <begin position="41"/>
        <end position="74"/>
    </location>
</feature>